<name>A0A388TJZ2_9BACT</name>
<evidence type="ECO:0000259" key="1">
    <source>
        <dbReference type="PROSITE" id="PS50126"/>
    </source>
</evidence>
<dbReference type="InterPro" id="IPR035104">
    <property type="entry name" value="Ribosomal_protein_S1-like"/>
</dbReference>
<dbReference type="GO" id="GO:0006412">
    <property type="term" value="P:translation"/>
    <property type="evidence" value="ECO:0007669"/>
    <property type="project" value="TreeGrafter"/>
</dbReference>
<dbReference type="GO" id="GO:0003735">
    <property type="term" value="F:structural constituent of ribosome"/>
    <property type="evidence" value="ECO:0007669"/>
    <property type="project" value="TreeGrafter"/>
</dbReference>
<dbReference type="GO" id="GO:0005840">
    <property type="term" value="C:ribosome"/>
    <property type="evidence" value="ECO:0007669"/>
    <property type="project" value="UniProtKB-KW"/>
</dbReference>
<dbReference type="InterPro" id="IPR012340">
    <property type="entry name" value="NA-bd_OB-fold"/>
</dbReference>
<protein>
    <submittedName>
        <fullName evidence="2">30S ribosomal protein S1</fullName>
    </submittedName>
</protein>
<evidence type="ECO:0000313" key="2">
    <source>
        <dbReference type="EMBL" id="GBR77238.1"/>
    </source>
</evidence>
<dbReference type="EMBL" id="BGZO01000151">
    <property type="protein sequence ID" value="GBR77238.1"/>
    <property type="molecule type" value="Genomic_DNA"/>
</dbReference>
<sequence>MSEILGSTGFEDINLEEKSAAPEIKEKTLQGTAISQEAVVAEAAARQPAENIAQHEEDDFEKLFGTVKNYQEGDIITGVVSRIINNSIYVDIAFKSEGIIEPDEVSNHSAVKAAEVCQPGDKISVQILRLENKAGNPILSKKRADYQLAWAKINAAERNNEDILVRVTAKKDGGLNADFEGVSAFIPAGHLDKEDLARL</sequence>
<reference evidence="2 3" key="1">
    <citation type="journal article" date="2019" name="ISME J.">
        <title>Genome analyses of uncultured TG2/ZB3 bacteria in 'Margulisbacteria' specifically attached to ectosymbiotic spirochetes of protists in the termite gut.</title>
        <authorList>
            <person name="Utami Y.D."/>
            <person name="Kuwahara H."/>
            <person name="Igai K."/>
            <person name="Murakami T."/>
            <person name="Sugaya K."/>
            <person name="Morikawa T."/>
            <person name="Nagura Y."/>
            <person name="Yuki M."/>
            <person name="Deevong P."/>
            <person name="Inoue T."/>
            <person name="Kihara K."/>
            <person name="Lo N."/>
            <person name="Yamada A."/>
            <person name="Ohkuma M."/>
            <person name="Hongoh Y."/>
        </authorList>
    </citation>
    <scope>NUCLEOTIDE SEQUENCE [LARGE SCALE GENOMIC DNA]</scope>
    <source>
        <strain evidence="2">NkOx7-02</strain>
    </source>
</reference>
<feature type="non-terminal residue" evidence="2">
    <location>
        <position position="199"/>
    </location>
</feature>
<dbReference type="SMART" id="SM00316">
    <property type="entry name" value="S1"/>
    <property type="match status" value="1"/>
</dbReference>
<organism evidence="2 3">
    <name type="scientific">Candidatus Termititenax persephonae</name>
    <dbReference type="NCBI Taxonomy" id="2218525"/>
    <lineage>
        <taxon>Bacteria</taxon>
        <taxon>Bacillati</taxon>
        <taxon>Candidatus Margulisiibacteriota</taxon>
        <taxon>Candidatus Termititenacia</taxon>
        <taxon>Candidatus Termititenacales</taxon>
        <taxon>Candidatus Termititenacaceae</taxon>
        <taxon>Candidatus Termititenax</taxon>
    </lineage>
</organism>
<comment type="caution">
    <text evidence="2">The sequence shown here is derived from an EMBL/GenBank/DDBJ whole genome shotgun (WGS) entry which is preliminary data.</text>
</comment>
<feature type="domain" description="S1 motif" evidence="1">
    <location>
        <begin position="73"/>
        <end position="142"/>
    </location>
</feature>
<dbReference type="PRINTS" id="PR00681">
    <property type="entry name" value="RIBOSOMALS1"/>
</dbReference>
<dbReference type="PANTHER" id="PTHR10724">
    <property type="entry name" value="30S RIBOSOMAL PROTEIN S1"/>
    <property type="match status" value="1"/>
</dbReference>
<gene>
    <name evidence="2" type="primary">rpsA</name>
    <name evidence="2" type="ORF">NO2_1652</name>
</gene>
<dbReference type="AlphaFoldDB" id="A0A388TJZ2"/>
<dbReference type="Proteomes" id="UP000275925">
    <property type="component" value="Unassembled WGS sequence"/>
</dbReference>
<keyword evidence="2" id="KW-0687">Ribonucleoprotein</keyword>
<evidence type="ECO:0000313" key="3">
    <source>
        <dbReference type="Proteomes" id="UP000275925"/>
    </source>
</evidence>
<dbReference type="PANTHER" id="PTHR10724:SF10">
    <property type="entry name" value="S1 RNA-BINDING DOMAIN-CONTAINING PROTEIN 1"/>
    <property type="match status" value="1"/>
</dbReference>
<dbReference type="InterPro" id="IPR003029">
    <property type="entry name" value="S1_domain"/>
</dbReference>
<keyword evidence="2" id="KW-0689">Ribosomal protein</keyword>
<keyword evidence="3" id="KW-1185">Reference proteome</keyword>
<dbReference type="Gene3D" id="2.40.50.140">
    <property type="entry name" value="Nucleic acid-binding proteins"/>
    <property type="match status" value="1"/>
</dbReference>
<proteinExistence type="predicted"/>
<dbReference type="PROSITE" id="PS50126">
    <property type="entry name" value="S1"/>
    <property type="match status" value="1"/>
</dbReference>
<dbReference type="InterPro" id="IPR050437">
    <property type="entry name" value="Ribos_protein_bS1-like"/>
</dbReference>
<accession>A0A388TJZ2</accession>
<dbReference type="GO" id="GO:0003729">
    <property type="term" value="F:mRNA binding"/>
    <property type="evidence" value="ECO:0007669"/>
    <property type="project" value="TreeGrafter"/>
</dbReference>
<dbReference type="SUPFAM" id="SSF50249">
    <property type="entry name" value="Nucleic acid-binding proteins"/>
    <property type="match status" value="1"/>
</dbReference>
<dbReference type="Pfam" id="PF00575">
    <property type="entry name" value="S1"/>
    <property type="match status" value="1"/>
</dbReference>
<dbReference type="CDD" id="cd05687">
    <property type="entry name" value="S1_RPS1_repeat_ec1_hs1"/>
    <property type="match status" value="1"/>
</dbReference>